<gene>
    <name evidence="1" type="ORF">S01H1_44750</name>
</gene>
<evidence type="ECO:0000313" key="1">
    <source>
        <dbReference type="EMBL" id="GAG09889.1"/>
    </source>
</evidence>
<feature type="non-terminal residue" evidence="1">
    <location>
        <position position="1"/>
    </location>
</feature>
<sequence length="66" mass="8002">FCLNRHNGFTNAVFLDFTIKKVGLKQLWLLKWHRQYDTRYAITNPVDWDYGTGWMEKFKDYDSPPD</sequence>
<proteinExistence type="predicted"/>
<comment type="caution">
    <text evidence="1">The sequence shown here is derived from an EMBL/GenBank/DDBJ whole genome shotgun (WGS) entry which is preliminary data.</text>
</comment>
<name>X0UVL3_9ZZZZ</name>
<reference evidence="1" key="1">
    <citation type="journal article" date="2014" name="Front. Microbiol.">
        <title>High frequency of phylogenetically diverse reductive dehalogenase-homologous genes in deep subseafloor sedimentary metagenomes.</title>
        <authorList>
            <person name="Kawai M."/>
            <person name="Futagami T."/>
            <person name="Toyoda A."/>
            <person name="Takaki Y."/>
            <person name="Nishi S."/>
            <person name="Hori S."/>
            <person name="Arai W."/>
            <person name="Tsubouchi T."/>
            <person name="Morono Y."/>
            <person name="Uchiyama I."/>
            <person name="Ito T."/>
            <person name="Fujiyama A."/>
            <person name="Inagaki F."/>
            <person name="Takami H."/>
        </authorList>
    </citation>
    <scope>NUCLEOTIDE SEQUENCE</scope>
    <source>
        <strain evidence="1">Expedition CK06-06</strain>
    </source>
</reference>
<accession>X0UVL3</accession>
<protein>
    <submittedName>
        <fullName evidence="1">Uncharacterized protein</fullName>
    </submittedName>
</protein>
<organism evidence="1">
    <name type="scientific">marine sediment metagenome</name>
    <dbReference type="NCBI Taxonomy" id="412755"/>
    <lineage>
        <taxon>unclassified sequences</taxon>
        <taxon>metagenomes</taxon>
        <taxon>ecological metagenomes</taxon>
    </lineage>
</organism>
<dbReference type="AlphaFoldDB" id="X0UVL3"/>
<dbReference type="EMBL" id="BARS01028558">
    <property type="protein sequence ID" value="GAG09889.1"/>
    <property type="molecule type" value="Genomic_DNA"/>
</dbReference>